<evidence type="ECO:0000256" key="3">
    <source>
        <dbReference type="PROSITE-ProRule" id="PRU00339"/>
    </source>
</evidence>
<feature type="repeat" description="TPR" evidence="3">
    <location>
        <begin position="96"/>
        <end position="129"/>
    </location>
</feature>
<proteinExistence type="predicted"/>
<organism evidence="4 5">
    <name type="scientific">Acidithiobacillus caldus</name>
    <dbReference type="NCBI Taxonomy" id="33059"/>
    <lineage>
        <taxon>Bacteria</taxon>
        <taxon>Pseudomonadati</taxon>
        <taxon>Pseudomonadota</taxon>
        <taxon>Acidithiobacillia</taxon>
        <taxon>Acidithiobacillales</taxon>
        <taxon>Acidithiobacillaceae</taxon>
        <taxon>Acidithiobacillus</taxon>
    </lineage>
</organism>
<dbReference type="Pfam" id="PF13181">
    <property type="entry name" value="TPR_8"/>
    <property type="match status" value="1"/>
</dbReference>
<dbReference type="PANTHER" id="PTHR44227:SF3">
    <property type="entry name" value="PROTEIN O-MANNOSYL-TRANSFERASE TMTC4"/>
    <property type="match status" value="1"/>
</dbReference>
<dbReference type="PANTHER" id="PTHR44227">
    <property type="match status" value="1"/>
</dbReference>
<dbReference type="GO" id="GO:0030968">
    <property type="term" value="P:endoplasmic reticulum unfolded protein response"/>
    <property type="evidence" value="ECO:0007669"/>
    <property type="project" value="TreeGrafter"/>
</dbReference>
<dbReference type="InterPro" id="IPR052346">
    <property type="entry name" value="O-mannosyl-transferase_TMTC"/>
</dbReference>
<dbReference type="InterPro" id="IPR019734">
    <property type="entry name" value="TPR_rpt"/>
</dbReference>
<dbReference type="NCBIfam" id="TIGR02521">
    <property type="entry name" value="type_IV_pilW"/>
    <property type="match status" value="1"/>
</dbReference>
<dbReference type="PROSITE" id="PS50005">
    <property type="entry name" value="TPR"/>
    <property type="match status" value="3"/>
</dbReference>
<dbReference type="GO" id="GO:0000030">
    <property type="term" value="F:mannosyltransferase activity"/>
    <property type="evidence" value="ECO:0007669"/>
    <property type="project" value="TreeGrafter"/>
</dbReference>
<dbReference type="InterPro" id="IPR013360">
    <property type="entry name" value="Pilus_4_PilW"/>
</dbReference>
<dbReference type="InterPro" id="IPR011990">
    <property type="entry name" value="TPR-like_helical_dom_sf"/>
</dbReference>
<evidence type="ECO:0000256" key="1">
    <source>
        <dbReference type="ARBA" id="ARBA00022737"/>
    </source>
</evidence>
<dbReference type="Proteomes" id="UP000175616">
    <property type="component" value="Unassembled WGS sequence"/>
</dbReference>
<keyword evidence="1" id="KW-0677">Repeat</keyword>
<dbReference type="Gene3D" id="1.25.40.10">
    <property type="entry name" value="Tetratricopeptide repeat domain"/>
    <property type="match status" value="1"/>
</dbReference>
<feature type="repeat" description="TPR" evidence="3">
    <location>
        <begin position="166"/>
        <end position="199"/>
    </location>
</feature>
<reference evidence="4 5" key="1">
    <citation type="submission" date="2016-06" db="EMBL/GenBank/DDBJ databases">
        <title>Gene turnover analysis identifies the evolutionary adaptation of the extremophile Acidithiobacillus caldus.</title>
        <authorList>
            <person name="Zhang X."/>
        </authorList>
    </citation>
    <scope>NUCLEOTIDE SEQUENCE [LARGE SCALE GENOMIC DNA]</scope>
    <source>
        <strain evidence="4 5">DX</strain>
    </source>
</reference>
<dbReference type="SUPFAM" id="SSF81901">
    <property type="entry name" value="HCP-like"/>
    <property type="match status" value="1"/>
</dbReference>
<protein>
    <submittedName>
        <fullName evidence="4">Type IV pilus biogenesis/stability protein PilW</fullName>
    </submittedName>
</protein>
<dbReference type="AlphaFoldDB" id="A0A1E7YLE5"/>
<dbReference type="RefSeq" id="WP_014002852.1">
    <property type="nucleotide sequence ID" value="NZ_CP026328.2"/>
</dbReference>
<dbReference type="SMART" id="SM00028">
    <property type="entry name" value="TPR"/>
    <property type="match status" value="6"/>
</dbReference>
<dbReference type="OMA" id="YGWFLCQ"/>
<comment type="caution">
    <text evidence="4">The sequence shown here is derived from an EMBL/GenBank/DDBJ whole genome shotgun (WGS) entry which is preliminary data.</text>
</comment>
<dbReference type="GO" id="GO:0035269">
    <property type="term" value="P:protein O-linked glycosylation via mannose"/>
    <property type="evidence" value="ECO:0007669"/>
    <property type="project" value="TreeGrafter"/>
</dbReference>
<accession>A0A1E7YLE5</accession>
<dbReference type="EMBL" id="LZYE01000257">
    <property type="protein sequence ID" value="OFC32743.1"/>
    <property type="molecule type" value="Genomic_DNA"/>
</dbReference>
<dbReference type="GeneID" id="92931350"/>
<feature type="repeat" description="TPR" evidence="3">
    <location>
        <begin position="62"/>
        <end position="95"/>
    </location>
</feature>
<keyword evidence="2 3" id="KW-0802">TPR repeat</keyword>
<evidence type="ECO:0000313" key="4">
    <source>
        <dbReference type="EMBL" id="OFC32743.1"/>
    </source>
</evidence>
<gene>
    <name evidence="4" type="ORF">BAE27_10220</name>
</gene>
<dbReference type="Pfam" id="PF14559">
    <property type="entry name" value="TPR_19"/>
    <property type="match status" value="1"/>
</dbReference>
<name>A0A1E7YLE5_9PROT</name>
<dbReference type="Pfam" id="PF13432">
    <property type="entry name" value="TPR_16"/>
    <property type="match status" value="1"/>
</dbReference>
<evidence type="ECO:0000256" key="2">
    <source>
        <dbReference type="ARBA" id="ARBA00022803"/>
    </source>
</evidence>
<evidence type="ECO:0000313" key="5">
    <source>
        <dbReference type="Proteomes" id="UP000175616"/>
    </source>
</evidence>
<sequence>MRRSAWRLPLALILVAGTLSGCGLFSSKSSNLAPAELAAQEARQNAAAAESRGLRAPPTDKAAIYTSLGAAYLQDGHPREAIRQLQLALKEPGNHGEAYNVMALAYANLDQTEAASQAFSRALAADPKNPEYLNNYGAFLVQHKDYAKAIPYLKRATEDPLYATPQFAWTNLGLAYIGLKDEAAARAALARALYLKPAYPPALQVLAQLDFTAGDLPAAYSHVREVLAQEPQDQPALLLAGRIAAAQGQRREAEEYWQRCVNANPYSPAGKEAQRLLLGGG</sequence>
<dbReference type="PROSITE" id="PS51257">
    <property type="entry name" value="PROKAR_LIPOPROTEIN"/>
    <property type="match status" value="1"/>
</dbReference>